<reference evidence="7 8" key="1">
    <citation type="submission" date="2020-06" db="EMBL/GenBank/DDBJ databases">
        <title>Genome sequence of 2 isolates from Red Sea Mangroves.</title>
        <authorList>
            <person name="Sefrji F."/>
            <person name="Michoud G."/>
            <person name="Merlino G."/>
            <person name="Daffonchio D."/>
        </authorList>
    </citation>
    <scope>NUCLEOTIDE SEQUENCE [LARGE SCALE GENOMIC DNA]</scope>
    <source>
        <strain evidence="7 8">R1DC25</strain>
    </source>
</reference>
<keyword evidence="2" id="KW-0813">Transport</keyword>
<dbReference type="KEGG" id="kmn:HW532_01000"/>
<feature type="domain" description="Leucine-binding protein" evidence="6">
    <location>
        <begin position="29"/>
        <end position="341"/>
    </location>
</feature>
<proteinExistence type="inferred from homology"/>
<evidence type="ECO:0000256" key="2">
    <source>
        <dbReference type="ARBA" id="ARBA00022448"/>
    </source>
</evidence>
<feature type="signal peptide" evidence="5">
    <location>
        <begin position="1"/>
        <end position="27"/>
    </location>
</feature>
<keyword evidence="3 5" id="KW-0732">Signal</keyword>
<dbReference type="InterPro" id="IPR051010">
    <property type="entry name" value="BCAA_transport"/>
</dbReference>
<organism evidence="7 8">
    <name type="scientific">Kaustia mangrovi</name>
    <dbReference type="NCBI Taxonomy" id="2593653"/>
    <lineage>
        <taxon>Bacteria</taxon>
        <taxon>Pseudomonadati</taxon>
        <taxon>Pseudomonadota</taxon>
        <taxon>Alphaproteobacteria</taxon>
        <taxon>Hyphomicrobiales</taxon>
        <taxon>Parvibaculaceae</taxon>
        <taxon>Kaustia</taxon>
    </lineage>
</organism>
<comment type="similarity">
    <text evidence="1">Belongs to the leucine-binding protein family.</text>
</comment>
<evidence type="ECO:0000256" key="1">
    <source>
        <dbReference type="ARBA" id="ARBA00010062"/>
    </source>
</evidence>
<evidence type="ECO:0000256" key="5">
    <source>
        <dbReference type="SAM" id="SignalP"/>
    </source>
</evidence>
<sequence length="404" mass="41025">MSGRLKRAAIASAALLALAAASPSAMADVKIGFLGGFTGPIEGLTPPILKGAELAVANVNDQGGILDGEKIEMPSGDTTCTDATAASNAADRMVNSEQVTAIVGALCSGATISSANNAGIPGGVVMVSPASTSPAVTNLKDNDLVFRTTPSDAYQGEAMAKLLRKKGVDEIAITYVNNDYGKGFADALDTAFTEAGGTVTAKEAHEEGKADYRAELGSLAASGAPMLAVLAYESGSGQTIVRQAIESGDFTDFIGGDGMVGENLISAVGAGNLEGMIATRAGKPEIPGADVFAKLAEKAGVDPSATYAPQAYDAAFLLALAVEKNGSADREGLNKALREVASAPGEVILPGEWEKAKKLIAEGKDINYEGAGGPLDFDQNGDVPGVIVELVVKDGKFVEVGRID</sequence>
<keyword evidence="8" id="KW-1185">Reference proteome</keyword>
<dbReference type="InterPro" id="IPR028082">
    <property type="entry name" value="Peripla_BP_I"/>
</dbReference>
<dbReference type="CDD" id="cd06346">
    <property type="entry name" value="PBP1_ABC_ligand_binding-like"/>
    <property type="match status" value="1"/>
</dbReference>
<dbReference type="PRINTS" id="PR00337">
    <property type="entry name" value="LEUILEVALBP"/>
</dbReference>
<evidence type="ECO:0000313" key="8">
    <source>
        <dbReference type="Proteomes" id="UP000593594"/>
    </source>
</evidence>
<dbReference type="RefSeq" id="WP_213162655.1">
    <property type="nucleotide sequence ID" value="NZ_CP058214.1"/>
</dbReference>
<keyword evidence="4" id="KW-0029">Amino-acid transport</keyword>
<dbReference type="Proteomes" id="UP000593594">
    <property type="component" value="Chromosome"/>
</dbReference>
<evidence type="ECO:0000313" key="7">
    <source>
        <dbReference type="EMBL" id="QPC41437.1"/>
    </source>
</evidence>
<feature type="chain" id="PRO_5032881665" evidence="5">
    <location>
        <begin position="28"/>
        <end position="404"/>
    </location>
</feature>
<gene>
    <name evidence="7" type="ORF">HW532_01000</name>
</gene>
<dbReference type="EMBL" id="CP058214">
    <property type="protein sequence ID" value="QPC41437.1"/>
    <property type="molecule type" value="Genomic_DNA"/>
</dbReference>
<dbReference type="Gene3D" id="3.40.50.2300">
    <property type="match status" value="2"/>
</dbReference>
<evidence type="ECO:0000259" key="6">
    <source>
        <dbReference type="Pfam" id="PF13458"/>
    </source>
</evidence>
<evidence type="ECO:0000256" key="3">
    <source>
        <dbReference type="ARBA" id="ARBA00022729"/>
    </source>
</evidence>
<dbReference type="GO" id="GO:0006865">
    <property type="term" value="P:amino acid transport"/>
    <property type="evidence" value="ECO:0007669"/>
    <property type="project" value="UniProtKB-KW"/>
</dbReference>
<dbReference type="AlphaFoldDB" id="A0A7S8C190"/>
<evidence type="ECO:0000256" key="4">
    <source>
        <dbReference type="ARBA" id="ARBA00022970"/>
    </source>
</evidence>
<dbReference type="Pfam" id="PF13458">
    <property type="entry name" value="Peripla_BP_6"/>
    <property type="match status" value="1"/>
</dbReference>
<name>A0A7S8C190_9HYPH</name>
<dbReference type="PANTHER" id="PTHR30483">
    <property type="entry name" value="LEUCINE-SPECIFIC-BINDING PROTEIN"/>
    <property type="match status" value="1"/>
</dbReference>
<accession>A0A7S8C190</accession>
<dbReference type="PANTHER" id="PTHR30483:SF6">
    <property type="entry name" value="PERIPLASMIC BINDING PROTEIN OF ABC TRANSPORTER FOR NATURAL AMINO ACIDS"/>
    <property type="match status" value="1"/>
</dbReference>
<dbReference type="InterPro" id="IPR000709">
    <property type="entry name" value="Leu_Ile_Val-bd"/>
</dbReference>
<dbReference type="SUPFAM" id="SSF53822">
    <property type="entry name" value="Periplasmic binding protein-like I"/>
    <property type="match status" value="1"/>
</dbReference>
<protein>
    <submittedName>
        <fullName evidence="7">ABC transporter substrate-binding protein</fullName>
    </submittedName>
</protein>
<dbReference type="InterPro" id="IPR028081">
    <property type="entry name" value="Leu-bd"/>
</dbReference>